<dbReference type="CDD" id="cd07996">
    <property type="entry name" value="WGR_MMR_like"/>
    <property type="match status" value="1"/>
</dbReference>
<dbReference type="RefSeq" id="WP_177158325.1">
    <property type="nucleotide sequence ID" value="NZ_JABCJE010000008.1"/>
</dbReference>
<dbReference type="AlphaFoldDB" id="A0A850QCL5"/>
<dbReference type="InterPro" id="IPR049809">
    <property type="entry name" value="YehF/YfeS-like_WGR"/>
</dbReference>
<dbReference type="Gene3D" id="2.20.140.10">
    <property type="entry name" value="WGR domain"/>
    <property type="match status" value="1"/>
</dbReference>
<evidence type="ECO:0000313" key="3">
    <source>
        <dbReference type="Proteomes" id="UP000592216"/>
    </source>
</evidence>
<evidence type="ECO:0000259" key="1">
    <source>
        <dbReference type="PROSITE" id="PS51977"/>
    </source>
</evidence>
<dbReference type="SUPFAM" id="SSF142921">
    <property type="entry name" value="WGR domain-like"/>
    <property type="match status" value="1"/>
</dbReference>
<dbReference type="InterPro" id="IPR036930">
    <property type="entry name" value="WGR_dom_sf"/>
</dbReference>
<evidence type="ECO:0000313" key="2">
    <source>
        <dbReference type="EMBL" id="NVO24678.1"/>
    </source>
</evidence>
<dbReference type="EMBL" id="JABCJE010000008">
    <property type="protein sequence ID" value="NVO24678.1"/>
    <property type="molecule type" value="Genomic_DNA"/>
</dbReference>
<accession>A0A850QCL5</accession>
<gene>
    <name evidence="2" type="ORF">HJ536_15030</name>
</gene>
<dbReference type="InterPro" id="IPR008893">
    <property type="entry name" value="WGR_domain"/>
</dbReference>
<feature type="domain" description="WGR" evidence="1">
    <location>
        <begin position="1"/>
        <end position="82"/>
    </location>
</feature>
<dbReference type="PROSITE" id="PS51977">
    <property type="entry name" value="WGR"/>
    <property type="match status" value="1"/>
</dbReference>
<name>A0A850QCL5_9RHOB</name>
<reference evidence="2 3" key="1">
    <citation type="submission" date="2020-04" db="EMBL/GenBank/DDBJ databases">
        <title>Donghicola sp., a member of the Rhodobacteraceae family isolated from mangrove forest in Thailand.</title>
        <authorList>
            <person name="Charoenyingcharoen P."/>
            <person name="Yukphan P."/>
        </authorList>
    </citation>
    <scope>NUCLEOTIDE SEQUENCE [LARGE SCALE GENOMIC DNA]</scope>
    <source>
        <strain evidence="2 3">B5-SW-15</strain>
    </source>
</reference>
<dbReference type="Pfam" id="PF05406">
    <property type="entry name" value="WGR"/>
    <property type="match status" value="1"/>
</dbReference>
<sequence length="82" mass="9446">MPDPLRLTRCNPQRNMARFYEVSVRPTLFGEVSLIRNWGRIGTGGRLRTETFATLEEALSALRDLEQRKRRKGYEGGAKPPR</sequence>
<protein>
    <submittedName>
        <fullName evidence="2">WGR domain-containing protein</fullName>
    </submittedName>
</protein>
<dbReference type="Proteomes" id="UP000592216">
    <property type="component" value="Unassembled WGS sequence"/>
</dbReference>
<comment type="caution">
    <text evidence="2">The sequence shown here is derived from an EMBL/GenBank/DDBJ whole genome shotgun (WGS) entry which is preliminary data.</text>
</comment>
<organism evidence="2 3">
    <name type="scientific">Donghicola mangrovi</name>
    <dbReference type="NCBI Taxonomy" id="2729614"/>
    <lineage>
        <taxon>Bacteria</taxon>
        <taxon>Pseudomonadati</taxon>
        <taxon>Pseudomonadota</taxon>
        <taxon>Alphaproteobacteria</taxon>
        <taxon>Rhodobacterales</taxon>
        <taxon>Roseobacteraceae</taxon>
        <taxon>Donghicola</taxon>
    </lineage>
</organism>
<dbReference type="SMART" id="SM00773">
    <property type="entry name" value="WGR"/>
    <property type="match status" value="1"/>
</dbReference>
<proteinExistence type="predicted"/>